<keyword evidence="6" id="KW-1185">Reference proteome</keyword>
<dbReference type="Proteomes" id="UP000245506">
    <property type="component" value="Unassembled WGS sequence"/>
</dbReference>
<dbReference type="InterPro" id="IPR050627">
    <property type="entry name" value="Nitroreductase/BluB"/>
</dbReference>
<dbReference type="Pfam" id="PF00881">
    <property type="entry name" value="Nitroreductase"/>
    <property type="match status" value="1"/>
</dbReference>
<dbReference type="Gene3D" id="3.40.109.10">
    <property type="entry name" value="NADH Oxidase"/>
    <property type="match status" value="1"/>
</dbReference>
<dbReference type="PANTHER" id="PTHR23026:SF90">
    <property type="entry name" value="IODOTYROSINE DEIODINASE 1"/>
    <property type="match status" value="1"/>
</dbReference>
<dbReference type="AlphaFoldDB" id="A0A317CLJ9"/>
<protein>
    <submittedName>
        <fullName evidence="5">5,6-dimethylbenzimidazole synthase</fullName>
    </submittedName>
</protein>
<evidence type="ECO:0000259" key="4">
    <source>
        <dbReference type="Pfam" id="PF00881"/>
    </source>
</evidence>
<evidence type="ECO:0000313" key="5">
    <source>
        <dbReference type="EMBL" id="PWQ98323.1"/>
    </source>
</evidence>
<dbReference type="InterPro" id="IPR029479">
    <property type="entry name" value="Nitroreductase"/>
</dbReference>
<comment type="caution">
    <text evidence="5">The sequence shown here is derived from an EMBL/GenBank/DDBJ whole genome shotgun (WGS) entry which is preliminary data.</text>
</comment>
<keyword evidence="3" id="KW-0560">Oxidoreductase</keyword>
<evidence type="ECO:0000256" key="2">
    <source>
        <dbReference type="ARBA" id="ARBA00022643"/>
    </source>
</evidence>
<dbReference type="InterPro" id="IPR012825">
    <property type="entry name" value="BluB"/>
</dbReference>
<keyword evidence="1" id="KW-0285">Flavoprotein</keyword>
<dbReference type="InterPro" id="IPR000415">
    <property type="entry name" value="Nitroreductase-like"/>
</dbReference>
<dbReference type="OrthoDB" id="9773807at2"/>
<organism evidence="5 6">
    <name type="scientific">Leucothrix arctica</name>
    <dbReference type="NCBI Taxonomy" id="1481894"/>
    <lineage>
        <taxon>Bacteria</taxon>
        <taxon>Pseudomonadati</taxon>
        <taxon>Pseudomonadota</taxon>
        <taxon>Gammaproteobacteria</taxon>
        <taxon>Thiotrichales</taxon>
        <taxon>Thiotrichaceae</taxon>
        <taxon>Leucothrix</taxon>
    </lineage>
</organism>
<dbReference type="GO" id="GO:0016491">
    <property type="term" value="F:oxidoreductase activity"/>
    <property type="evidence" value="ECO:0007669"/>
    <property type="project" value="UniProtKB-KW"/>
</dbReference>
<name>A0A317CLJ9_9GAMM</name>
<dbReference type="EMBL" id="QGKL01000012">
    <property type="protein sequence ID" value="PWQ98323.1"/>
    <property type="molecule type" value="Genomic_DNA"/>
</dbReference>
<dbReference type="PANTHER" id="PTHR23026">
    <property type="entry name" value="NADPH NITROREDUCTASE"/>
    <property type="match status" value="1"/>
</dbReference>
<evidence type="ECO:0000313" key="6">
    <source>
        <dbReference type="Proteomes" id="UP000245506"/>
    </source>
</evidence>
<keyword evidence="2" id="KW-0288">FMN</keyword>
<evidence type="ECO:0000256" key="3">
    <source>
        <dbReference type="ARBA" id="ARBA00023002"/>
    </source>
</evidence>
<feature type="domain" description="Nitroreductase" evidence="4">
    <location>
        <begin position="20"/>
        <end position="184"/>
    </location>
</feature>
<evidence type="ECO:0000256" key="1">
    <source>
        <dbReference type="ARBA" id="ARBA00022630"/>
    </source>
</evidence>
<gene>
    <name evidence="5" type="primary">bluB</name>
    <name evidence="5" type="ORF">DKT75_04105</name>
</gene>
<dbReference type="SUPFAM" id="SSF55469">
    <property type="entry name" value="FMN-dependent nitroreductase-like"/>
    <property type="match status" value="1"/>
</dbReference>
<dbReference type="NCBIfam" id="TIGR02476">
    <property type="entry name" value="BluB"/>
    <property type="match status" value="1"/>
</dbReference>
<sequence length="213" mass="24276">MKNKQFTVDDQAILEEIMLYRRDVRGNKFLSTPVPQEAIQKILMAASLAPSVGFSQPWEFLVIRNEETKNKVVESFETENQKANVLFEGKKKSLYSQLKLEGIREAPVNIAVYYTSSKKPVLGQTSMKEAGEYSVVCAIQNMWLMARAMNIGLGWVSIIDPEVVKGILKSSPDSKLIAYLCIGYVDEFLESPELEMLEWEKRKELQSVVHYDD</sequence>
<accession>A0A317CLJ9</accession>
<proteinExistence type="predicted"/>
<dbReference type="RefSeq" id="WP_109822164.1">
    <property type="nucleotide sequence ID" value="NZ_QGKL01000012.1"/>
</dbReference>
<reference evidence="5 6" key="1">
    <citation type="submission" date="2018-05" db="EMBL/GenBank/DDBJ databases">
        <title>Leucothrix arctica sp. nov., isolated from Arctic seawater.</title>
        <authorList>
            <person name="Choi A."/>
            <person name="Baek K."/>
        </authorList>
    </citation>
    <scope>NUCLEOTIDE SEQUENCE [LARGE SCALE GENOMIC DNA]</scope>
    <source>
        <strain evidence="5 6">IMCC9719</strain>
    </source>
</reference>